<evidence type="ECO:0000313" key="3">
    <source>
        <dbReference type="Proteomes" id="UP000243333"/>
    </source>
</evidence>
<accession>A0A1G7HGV4</accession>
<keyword evidence="1" id="KW-0472">Membrane</keyword>
<keyword evidence="3" id="KW-1185">Reference proteome</keyword>
<dbReference type="AlphaFoldDB" id="A0A1G7HGV4"/>
<sequence>MRRNGWIFGIIIVLVFLVLIAATDSQLPAGLSRPAGDQAETALLVEALTATGARLHDFSLNGWAELPTATVTDNELEELVRVAMARLGIDPADYKLNNNRGRRHRLVRADAAGDRIHVVAIAQVMELTSGEAEAYLVVNVDAINDGGPIDAWRHKIDNIIRDAGGSPRLATCLAGYIDGKLEEAERAKRLAAAFDRIGGTTVDQVHYANFSSFSGYSPAIADWLQVGGQRVNVNMAMRYSPYDDRTYVLIGSPVITREH</sequence>
<dbReference type="InterPro" id="IPR014794">
    <property type="entry name" value="DUF1779"/>
</dbReference>
<dbReference type="STRING" id="1123285.SAMN05660235_00042"/>
<dbReference type="Gene3D" id="3.30.360.40">
    <property type="entry name" value="YwmB-like"/>
    <property type="match status" value="1"/>
</dbReference>
<gene>
    <name evidence="2" type="ORF">SAMN05660235_00042</name>
</gene>
<feature type="transmembrane region" description="Helical" evidence="1">
    <location>
        <begin position="6"/>
        <end position="23"/>
    </location>
</feature>
<dbReference type="Pfam" id="PF08680">
    <property type="entry name" value="DUF1779"/>
    <property type="match status" value="1"/>
</dbReference>
<keyword evidence="1" id="KW-0812">Transmembrane</keyword>
<dbReference type="SUPFAM" id="SSF143842">
    <property type="entry name" value="YwmB-like"/>
    <property type="match status" value="1"/>
</dbReference>
<dbReference type="InterPro" id="IPR036209">
    <property type="entry name" value="YwmB-like_sf"/>
</dbReference>
<proteinExistence type="predicted"/>
<dbReference type="EMBL" id="FNBU01000001">
    <property type="protein sequence ID" value="SDE99543.1"/>
    <property type="molecule type" value="Genomic_DNA"/>
</dbReference>
<evidence type="ECO:0000256" key="1">
    <source>
        <dbReference type="SAM" id="Phobius"/>
    </source>
</evidence>
<organism evidence="2 3">
    <name type="scientific">Sporolituus thermophilus DSM 23256</name>
    <dbReference type="NCBI Taxonomy" id="1123285"/>
    <lineage>
        <taxon>Bacteria</taxon>
        <taxon>Bacillati</taxon>
        <taxon>Bacillota</taxon>
        <taxon>Negativicutes</taxon>
        <taxon>Selenomonadales</taxon>
        <taxon>Sporomusaceae</taxon>
        <taxon>Sporolituus</taxon>
    </lineage>
</organism>
<dbReference type="Proteomes" id="UP000243333">
    <property type="component" value="Unassembled WGS sequence"/>
</dbReference>
<keyword evidence="1" id="KW-1133">Transmembrane helix</keyword>
<name>A0A1G7HGV4_9FIRM</name>
<dbReference type="RefSeq" id="WP_171904553.1">
    <property type="nucleotide sequence ID" value="NZ_FNBU01000001.1"/>
</dbReference>
<protein>
    <submittedName>
        <fullName evidence="2">TATA-box binding</fullName>
    </submittedName>
</protein>
<evidence type="ECO:0000313" key="2">
    <source>
        <dbReference type="EMBL" id="SDE99543.1"/>
    </source>
</evidence>
<reference evidence="3" key="1">
    <citation type="submission" date="2016-10" db="EMBL/GenBank/DDBJ databases">
        <authorList>
            <person name="Varghese N."/>
            <person name="Submissions S."/>
        </authorList>
    </citation>
    <scope>NUCLEOTIDE SEQUENCE [LARGE SCALE GENOMIC DNA]</scope>
    <source>
        <strain evidence="3">DSM 23256</strain>
    </source>
</reference>